<feature type="compositionally biased region" description="Pro residues" evidence="1">
    <location>
        <begin position="8"/>
        <end position="20"/>
    </location>
</feature>
<accession>A0A674HCD8</accession>
<evidence type="ECO:0000313" key="3">
    <source>
        <dbReference type="Proteomes" id="UP000007754"/>
    </source>
</evidence>
<reference evidence="2" key="2">
    <citation type="submission" date="2025-08" db="UniProtKB">
        <authorList>
            <consortium name="Ensembl"/>
        </authorList>
    </citation>
    <scope>IDENTIFICATION</scope>
</reference>
<reference evidence="2" key="3">
    <citation type="submission" date="2025-09" db="UniProtKB">
        <authorList>
            <consortium name="Ensembl"/>
        </authorList>
    </citation>
    <scope>IDENTIFICATION</scope>
</reference>
<organism evidence="2 3">
    <name type="scientific">Taeniopygia guttata</name>
    <name type="common">Zebra finch</name>
    <name type="synonym">Poephila guttata</name>
    <dbReference type="NCBI Taxonomy" id="59729"/>
    <lineage>
        <taxon>Eukaryota</taxon>
        <taxon>Metazoa</taxon>
        <taxon>Chordata</taxon>
        <taxon>Craniata</taxon>
        <taxon>Vertebrata</taxon>
        <taxon>Euteleostomi</taxon>
        <taxon>Archelosauria</taxon>
        <taxon>Archosauria</taxon>
        <taxon>Dinosauria</taxon>
        <taxon>Saurischia</taxon>
        <taxon>Theropoda</taxon>
        <taxon>Coelurosauria</taxon>
        <taxon>Aves</taxon>
        <taxon>Neognathae</taxon>
        <taxon>Neoaves</taxon>
        <taxon>Telluraves</taxon>
        <taxon>Australaves</taxon>
        <taxon>Passeriformes</taxon>
        <taxon>Passeroidea</taxon>
        <taxon>Estrildidae</taxon>
        <taxon>Estrildinae</taxon>
        <taxon>Taeniopygia</taxon>
    </lineage>
</organism>
<dbReference type="InParanoid" id="A0A674HCD8"/>
<reference evidence="2 3" key="1">
    <citation type="journal article" date="2010" name="Nature">
        <title>The genome of a songbird.</title>
        <authorList>
            <person name="Warren W.C."/>
            <person name="Clayton D.F."/>
            <person name="Ellegren H."/>
            <person name="Arnold A.P."/>
            <person name="Hillier L.W."/>
            <person name="Kunstner A."/>
            <person name="Searle S."/>
            <person name="White S."/>
            <person name="Vilella A.J."/>
            <person name="Fairley S."/>
            <person name="Heger A."/>
            <person name="Kong L."/>
            <person name="Ponting C.P."/>
            <person name="Jarvis E.D."/>
            <person name="Mello C.V."/>
            <person name="Minx P."/>
            <person name="Lovell P."/>
            <person name="Velho T.A."/>
            <person name="Ferris M."/>
            <person name="Balakrishnan C.N."/>
            <person name="Sinha S."/>
            <person name="Blatti C."/>
            <person name="London S.E."/>
            <person name="Li Y."/>
            <person name="Lin Y.C."/>
            <person name="George J."/>
            <person name="Sweedler J."/>
            <person name="Southey B."/>
            <person name="Gunaratne P."/>
            <person name="Watson M."/>
            <person name="Nam K."/>
            <person name="Backstrom N."/>
            <person name="Smeds L."/>
            <person name="Nabholz B."/>
            <person name="Itoh Y."/>
            <person name="Whitney O."/>
            <person name="Pfenning A.R."/>
            <person name="Howard J."/>
            <person name="Volker M."/>
            <person name="Skinner B.M."/>
            <person name="Griffin D.K."/>
            <person name="Ye L."/>
            <person name="McLaren W.M."/>
            <person name="Flicek P."/>
            <person name="Quesada V."/>
            <person name="Velasco G."/>
            <person name="Lopez-Otin C."/>
            <person name="Puente X.S."/>
            <person name="Olender T."/>
            <person name="Lancet D."/>
            <person name="Smit A.F."/>
            <person name="Hubley R."/>
            <person name="Konkel M.K."/>
            <person name="Walker J.A."/>
            <person name="Batzer M.A."/>
            <person name="Gu W."/>
            <person name="Pollock D.D."/>
            <person name="Chen L."/>
            <person name="Cheng Z."/>
            <person name="Eichler E.E."/>
            <person name="Stapley J."/>
            <person name="Slate J."/>
            <person name="Ekblom R."/>
            <person name="Birkhead T."/>
            <person name="Burke T."/>
            <person name="Burt D."/>
            <person name="Scharff C."/>
            <person name="Adam I."/>
            <person name="Richard H."/>
            <person name="Sultan M."/>
            <person name="Soldatov A."/>
            <person name="Lehrach H."/>
            <person name="Edwards S.V."/>
            <person name="Yang S.P."/>
            <person name="Li X."/>
            <person name="Graves T."/>
            <person name="Fulton L."/>
            <person name="Nelson J."/>
            <person name="Chinwalla A."/>
            <person name="Hou S."/>
            <person name="Mardis E.R."/>
            <person name="Wilson R.K."/>
        </authorList>
    </citation>
    <scope>NUCLEOTIDE SEQUENCE [LARGE SCALE GENOMIC DNA]</scope>
</reference>
<evidence type="ECO:0000256" key="1">
    <source>
        <dbReference type="SAM" id="MobiDB-lite"/>
    </source>
</evidence>
<dbReference type="AlphaFoldDB" id="A0A674HCD8"/>
<feature type="region of interest" description="Disordered" evidence="1">
    <location>
        <begin position="1"/>
        <end position="88"/>
    </location>
</feature>
<keyword evidence="3" id="KW-1185">Reference proteome</keyword>
<proteinExistence type="predicted"/>
<sequence>CLSQPGPQCAPTPPCHPVPSPQHQRGTGDAGIPQEGPALQAIGQPHPGMPLGAAAKWDECSRRARTGTGCQNSPGKAQRHHKASWGLMQPPGDISEGFSRPVQLLLLLPSVQLPQLSCTRVLVPQDWRCL</sequence>
<name>A0A674HCD8_TAEGU</name>
<dbReference type="Proteomes" id="UP000007754">
    <property type="component" value="Chromosome 26"/>
</dbReference>
<protein>
    <submittedName>
        <fullName evidence="2">Uncharacterized protein</fullName>
    </submittedName>
</protein>
<evidence type="ECO:0000313" key="2">
    <source>
        <dbReference type="Ensembl" id="ENSTGUP00000032056.1"/>
    </source>
</evidence>
<dbReference type="Ensembl" id="ENSTGUT00000037631.1">
    <property type="protein sequence ID" value="ENSTGUP00000032056.1"/>
    <property type="gene ID" value="ENSTGUG00000028133.1"/>
</dbReference>